<dbReference type="Pfam" id="PF13290">
    <property type="entry name" value="CHB_HEX_C_1"/>
    <property type="match status" value="1"/>
</dbReference>
<evidence type="ECO:0000313" key="2">
    <source>
        <dbReference type="EMBL" id="GAA3562108.1"/>
    </source>
</evidence>
<sequence>MATSTLIDSFVTIKAELKLGDVSIYYTSEGEEPSQSATKYERPIRVSNSGTFKFKAYHPDWNPSEVTELTLYKKGLDVDTIVWHSNSSEKYKGQGENTLINQTKASLNFSDPQWVGFDTIASATVSFKDNTFVKALTVSYLNDVGSWIFPPESITVILNEDPSARKIKEIEPLKSMVSRKMETVNIPIDTEVQSLRIEVHNIQSIPQWHEGHGAKAWLFMDEWILN</sequence>
<feature type="domain" description="GH29D-like beta-sandwich" evidence="1">
    <location>
        <begin position="18"/>
        <end position="67"/>
    </location>
</feature>
<protein>
    <recommendedName>
        <fullName evidence="1">GH29D-like beta-sandwich domain-containing protein</fullName>
    </recommendedName>
</protein>
<keyword evidence="3" id="KW-1185">Reference proteome</keyword>
<proteinExistence type="predicted"/>
<evidence type="ECO:0000313" key="3">
    <source>
        <dbReference type="Proteomes" id="UP001500954"/>
    </source>
</evidence>
<gene>
    <name evidence="2" type="ORF">GCM10022395_10890</name>
</gene>
<reference evidence="3" key="1">
    <citation type="journal article" date="2019" name="Int. J. Syst. Evol. Microbiol.">
        <title>The Global Catalogue of Microorganisms (GCM) 10K type strain sequencing project: providing services to taxonomists for standard genome sequencing and annotation.</title>
        <authorList>
            <consortium name="The Broad Institute Genomics Platform"/>
            <consortium name="The Broad Institute Genome Sequencing Center for Infectious Disease"/>
            <person name="Wu L."/>
            <person name="Ma J."/>
        </authorList>
    </citation>
    <scope>NUCLEOTIDE SEQUENCE [LARGE SCALE GENOMIC DNA]</scope>
    <source>
        <strain evidence="3">JCM 17111</strain>
    </source>
</reference>
<evidence type="ECO:0000259" key="1">
    <source>
        <dbReference type="Pfam" id="PF13290"/>
    </source>
</evidence>
<comment type="caution">
    <text evidence="2">The sequence shown here is derived from an EMBL/GenBank/DDBJ whole genome shotgun (WGS) entry which is preliminary data.</text>
</comment>
<organism evidence="2 3">
    <name type="scientific">Snuella lapsa</name>
    <dbReference type="NCBI Taxonomy" id="870481"/>
    <lineage>
        <taxon>Bacteria</taxon>
        <taxon>Pseudomonadati</taxon>
        <taxon>Bacteroidota</taxon>
        <taxon>Flavobacteriia</taxon>
        <taxon>Flavobacteriales</taxon>
        <taxon>Flavobacteriaceae</taxon>
        <taxon>Snuella</taxon>
    </lineage>
</organism>
<accession>A0ABP6X6N3</accession>
<dbReference type="InterPro" id="IPR059177">
    <property type="entry name" value="GH29D-like_dom"/>
</dbReference>
<dbReference type="Proteomes" id="UP001500954">
    <property type="component" value="Unassembled WGS sequence"/>
</dbReference>
<dbReference type="EMBL" id="BAABCY010000032">
    <property type="protein sequence ID" value="GAA3562108.1"/>
    <property type="molecule type" value="Genomic_DNA"/>
</dbReference>
<name>A0ABP6X6N3_9FLAO</name>